<keyword evidence="6" id="KW-0630">Potassium</keyword>
<dbReference type="AlphaFoldDB" id="A0A1G8DTG6"/>
<evidence type="ECO:0000313" key="11">
    <source>
        <dbReference type="EMBL" id="SDH60977.1"/>
    </source>
</evidence>
<evidence type="ECO:0000256" key="10">
    <source>
        <dbReference type="SAM" id="Phobius"/>
    </source>
</evidence>
<dbReference type="GO" id="GO:0015379">
    <property type="term" value="F:potassium:chloride symporter activity"/>
    <property type="evidence" value="ECO:0007669"/>
    <property type="project" value="InterPro"/>
</dbReference>
<feature type="transmembrane region" description="Helical" evidence="10">
    <location>
        <begin position="239"/>
        <end position="258"/>
    </location>
</feature>
<gene>
    <name evidence="11" type="ORF">SAMN04489735_103626</name>
</gene>
<feature type="transmembrane region" description="Helical" evidence="10">
    <location>
        <begin position="202"/>
        <end position="227"/>
    </location>
</feature>
<keyword evidence="5 10" id="KW-0812">Transmembrane</keyword>
<feature type="transmembrane region" description="Helical" evidence="10">
    <location>
        <begin position="54"/>
        <end position="73"/>
    </location>
</feature>
<feature type="transmembrane region" description="Helical" evidence="10">
    <location>
        <begin position="359"/>
        <end position="380"/>
    </location>
</feature>
<feature type="transmembrane region" description="Helical" evidence="10">
    <location>
        <begin position="85"/>
        <end position="109"/>
    </location>
</feature>
<dbReference type="NCBIfam" id="TIGR00933">
    <property type="entry name" value="2a38"/>
    <property type="match status" value="1"/>
</dbReference>
<organism evidence="11 12">
    <name type="scientific">Aneurinibacillus thermoaerophilus</name>
    <dbReference type="NCBI Taxonomy" id="143495"/>
    <lineage>
        <taxon>Bacteria</taxon>
        <taxon>Bacillati</taxon>
        <taxon>Bacillota</taxon>
        <taxon>Bacilli</taxon>
        <taxon>Bacillales</taxon>
        <taxon>Paenibacillaceae</taxon>
        <taxon>Aneurinibacillus group</taxon>
        <taxon>Aneurinibacillus</taxon>
    </lineage>
</organism>
<keyword evidence="3" id="KW-1003">Cell membrane</keyword>
<accession>A0A1G8DTG6</accession>
<feature type="transmembrane region" description="Helical" evidence="10">
    <location>
        <begin position="298"/>
        <end position="314"/>
    </location>
</feature>
<feature type="transmembrane region" description="Helical" evidence="10">
    <location>
        <begin position="20"/>
        <end position="42"/>
    </location>
</feature>
<evidence type="ECO:0000256" key="5">
    <source>
        <dbReference type="ARBA" id="ARBA00022692"/>
    </source>
</evidence>
<evidence type="ECO:0000256" key="8">
    <source>
        <dbReference type="ARBA" id="ARBA00023065"/>
    </source>
</evidence>
<evidence type="ECO:0000256" key="3">
    <source>
        <dbReference type="ARBA" id="ARBA00022475"/>
    </source>
</evidence>
<dbReference type="Pfam" id="PF02386">
    <property type="entry name" value="TrkH"/>
    <property type="match status" value="1"/>
</dbReference>
<feature type="transmembrane region" description="Helical" evidence="10">
    <location>
        <begin position="140"/>
        <end position="161"/>
    </location>
</feature>
<dbReference type="RefSeq" id="WP_091261063.1">
    <property type="nucleotide sequence ID" value="NZ_FNDE01000036.1"/>
</dbReference>
<evidence type="ECO:0000256" key="1">
    <source>
        <dbReference type="ARBA" id="ARBA00004651"/>
    </source>
</evidence>
<reference evidence="11 12" key="1">
    <citation type="submission" date="2016-10" db="EMBL/GenBank/DDBJ databases">
        <authorList>
            <person name="de Groot N.N."/>
        </authorList>
    </citation>
    <scope>NUCLEOTIDE SEQUENCE [LARGE SCALE GENOMIC DNA]</scope>
    <source>
        <strain evidence="11 12">L 420-91</strain>
    </source>
</reference>
<dbReference type="InterPro" id="IPR004772">
    <property type="entry name" value="TrkH"/>
</dbReference>
<feature type="transmembrane region" description="Helical" evidence="10">
    <location>
        <begin position="417"/>
        <end position="439"/>
    </location>
</feature>
<proteinExistence type="predicted"/>
<evidence type="ECO:0000256" key="7">
    <source>
        <dbReference type="ARBA" id="ARBA00022989"/>
    </source>
</evidence>
<dbReference type="OrthoDB" id="9810952at2"/>
<dbReference type="GO" id="GO:0005886">
    <property type="term" value="C:plasma membrane"/>
    <property type="evidence" value="ECO:0007669"/>
    <property type="project" value="UniProtKB-SubCell"/>
</dbReference>
<keyword evidence="8" id="KW-0406">Ion transport</keyword>
<evidence type="ECO:0000256" key="2">
    <source>
        <dbReference type="ARBA" id="ARBA00022448"/>
    </source>
</evidence>
<comment type="subcellular location">
    <subcellularLocation>
        <location evidence="1">Cell membrane</location>
        <topology evidence="1">Multi-pass membrane protein</topology>
    </subcellularLocation>
</comment>
<protein>
    <submittedName>
        <fullName evidence="11">Trk system potassium uptake protein TrkH</fullName>
    </submittedName>
</protein>
<keyword evidence="7 10" id="KW-1133">Transmembrane helix</keyword>
<dbReference type="EMBL" id="FNDE01000036">
    <property type="protein sequence ID" value="SDH60977.1"/>
    <property type="molecule type" value="Genomic_DNA"/>
</dbReference>
<keyword evidence="4" id="KW-0633">Potassium transport</keyword>
<dbReference type="PANTHER" id="PTHR32024:SF1">
    <property type="entry name" value="KTR SYSTEM POTASSIUM UPTAKE PROTEIN B"/>
    <property type="match status" value="1"/>
</dbReference>
<keyword evidence="9 10" id="KW-0472">Membrane</keyword>
<evidence type="ECO:0000256" key="4">
    <source>
        <dbReference type="ARBA" id="ARBA00022538"/>
    </source>
</evidence>
<evidence type="ECO:0000256" key="6">
    <source>
        <dbReference type="ARBA" id="ARBA00022958"/>
    </source>
</evidence>
<keyword evidence="2" id="KW-0813">Transport</keyword>
<dbReference type="PANTHER" id="PTHR32024">
    <property type="entry name" value="TRK SYSTEM POTASSIUM UPTAKE PROTEIN TRKG-RELATED"/>
    <property type="match status" value="1"/>
</dbReference>
<name>A0A1G8DTG6_ANETH</name>
<evidence type="ECO:0000256" key="9">
    <source>
        <dbReference type="ARBA" id="ARBA00023136"/>
    </source>
</evidence>
<dbReference type="Proteomes" id="UP000198956">
    <property type="component" value="Unassembled WGS sequence"/>
</dbReference>
<dbReference type="InterPro" id="IPR003445">
    <property type="entry name" value="Cat_transpt"/>
</dbReference>
<sequence length="456" mass="49657">MQIPQQPRKGKTSFSPNIISPARILVIGFASIIFLGAFLLTLPVATVDGQGLPFVDALFTATSATCVTGLVVVDTGTTFTLFGQLTILAMIQVGGLGFMTFATLVTLLLGRKISLRQRILIQESMNQINLEGMVRLVKNVVLFTFIFETAGAILLALRWSFDYDWSHALYLGIFHAISSFNNAGFDILGGFKSMTGYVSDPVINIVIMLLVISGGIGFIVIAELVELRKRKKLSMHTKVVLTASAFLILIGAFVIFSIEYNNPKTMGPLSWTGKILSAFFQSVVARTEGMNSLPIGDLHQASLFFIIILMFIGASPGSTGGGIKTTTFMTLLGAVWAMIRGEGDVVFFRQRVDEDKVYKALTITMASVLLVISVTMILCITEKQSEFLTILFETTSAFGTVGLSMGLTPHLTMFGKILLSIVMFAGRVGPLTVAFALSLDRKKRRFRYSEGKIMIG</sequence>
<evidence type="ECO:0000313" key="12">
    <source>
        <dbReference type="Proteomes" id="UP000198956"/>
    </source>
</evidence>